<dbReference type="EMBL" id="JACCEM010000005">
    <property type="protein sequence ID" value="NYT49848.1"/>
    <property type="molecule type" value="Genomic_DNA"/>
</dbReference>
<keyword evidence="3" id="KW-1185">Reference proteome</keyword>
<proteinExistence type="predicted"/>
<protein>
    <submittedName>
        <fullName evidence="2">Uncharacterized protein</fullName>
    </submittedName>
</protein>
<evidence type="ECO:0000313" key="3">
    <source>
        <dbReference type="Proteomes" id="UP000559809"/>
    </source>
</evidence>
<comment type="caution">
    <text evidence="2">The sequence shown here is derived from an EMBL/GenBank/DDBJ whole genome shotgun (WGS) entry which is preliminary data.</text>
</comment>
<dbReference type="Proteomes" id="UP000559809">
    <property type="component" value="Unassembled WGS sequence"/>
</dbReference>
<organism evidence="2 3">
    <name type="scientific">Parapusillimonas granuli</name>
    <dbReference type="NCBI Taxonomy" id="380911"/>
    <lineage>
        <taxon>Bacteria</taxon>
        <taxon>Pseudomonadati</taxon>
        <taxon>Pseudomonadota</taxon>
        <taxon>Betaproteobacteria</taxon>
        <taxon>Burkholderiales</taxon>
        <taxon>Alcaligenaceae</taxon>
        <taxon>Parapusillimonas</taxon>
    </lineage>
</organism>
<gene>
    <name evidence="2" type="ORF">H0A72_11065</name>
</gene>
<accession>A0A853FY88</accession>
<sequence length="62" mass="6668">MRFLFIVVLLANVAVLGFGQGFFGPPPSERGREPRMLSERNQHAIQLGAPESKVSGQSPSAS</sequence>
<evidence type="ECO:0000313" key="2">
    <source>
        <dbReference type="EMBL" id="NYT49848.1"/>
    </source>
</evidence>
<reference evidence="2 3" key="1">
    <citation type="submission" date="2020-07" db="EMBL/GenBank/DDBJ databases">
        <title>Taxonomic revisions and descriptions of new bacterial species based on genomic comparisons in the high-G+C-content subgroup of the family Alcaligenaceae.</title>
        <authorList>
            <person name="Szabo A."/>
            <person name="Felfoldi T."/>
        </authorList>
    </citation>
    <scope>NUCLEOTIDE SEQUENCE [LARGE SCALE GENOMIC DNA]</scope>
    <source>
        <strain evidence="2 3">LMG 24012</strain>
    </source>
</reference>
<dbReference type="AlphaFoldDB" id="A0A853FY88"/>
<name>A0A853FY88_9BURK</name>
<feature type="region of interest" description="Disordered" evidence="1">
    <location>
        <begin position="24"/>
        <end position="62"/>
    </location>
</feature>
<evidence type="ECO:0000256" key="1">
    <source>
        <dbReference type="SAM" id="MobiDB-lite"/>
    </source>
</evidence>
<dbReference type="RefSeq" id="WP_180155205.1">
    <property type="nucleotide sequence ID" value="NZ_JACCEM010000005.1"/>
</dbReference>
<feature type="compositionally biased region" description="Basic and acidic residues" evidence="1">
    <location>
        <begin position="29"/>
        <end position="42"/>
    </location>
</feature>